<accession>A0A942UZA4</accession>
<dbReference type="InterPro" id="IPR013693">
    <property type="entry name" value="SpoIID/LytB_N"/>
</dbReference>
<evidence type="ECO:0000313" key="3">
    <source>
        <dbReference type="Proteomes" id="UP000724672"/>
    </source>
</evidence>
<dbReference type="PANTHER" id="PTHR30032:SF4">
    <property type="entry name" value="AMIDASE ENHANCER"/>
    <property type="match status" value="1"/>
</dbReference>
<dbReference type="Proteomes" id="UP000724672">
    <property type="component" value="Unassembled WGS sequence"/>
</dbReference>
<evidence type="ECO:0000313" key="2">
    <source>
        <dbReference type="EMBL" id="MBS4538317.1"/>
    </source>
</evidence>
<organism evidence="2 3">
    <name type="scientific">Anaeromonas frigoriresistens</name>
    <dbReference type="NCBI Taxonomy" id="2683708"/>
    <lineage>
        <taxon>Bacteria</taxon>
        <taxon>Bacillati</taxon>
        <taxon>Bacillota</taxon>
        <taxon>Tissierellia</taxon>
        <taxon>Tissierellales</taxon>
        <taxon>Thermohalobacteraceae</taxon>
        <taxon>Anaeromonas</taxon>
    </lineage>
</organism>
<dbReference type="Pfam" id="PF08486">
    <property type="entry name" value="SpoIID"/>
    <property type="match status" value="1"/>
</dbReference>
<dbReference type="NCBIfam" id="TIGR02870">
    <property type="entry name" value="spore_II_D"/>
    <property type="match status" value="1"/>
</dbReference>
<dbReference type="InterPro" id="IPR051922">
    <property type="entry name" value="Bact_Sporulation_Assoc"/>
</dbReference>
<keyword evidence="3" id="KW-1185">Reference proteome</keyword>
<dbReference type="InterPro" id="IPR013486">
    <property type="entry name" value="SpoIID/LytB"/>
</dbReference>
<evidence type="ECO:0000259" key="1">
    <source>
        <dbReference type="Pfam" id="PF08486"/>
    </source>
</evidence>
<name>A0A942UZA4_9FIRM</name>
<reference evidence="2" key="1">
    <citation type="submission" date="2019-12" db="EMBL/GenBank/DDBJ databases">
        <title>Clostridiaceae gen. nov. sp. nov., isolated from sediment in Xinjiang, China.</title>
        <authorList>
            <person name="Zhang R."/>
        </authorList>
    </citation>
    <scope>NUCLEOTIDE SEQUENCE</scope>
    <source>
        <strain evidence="2">D2Q-11</strain>
    </source>
</reference>
<sequence length="345" mass="39286">MRSLLALIGFILLITLIFPIIILATWNGEIEEKEIKEIKEITDVKNQDIVDSKELTVDIYDKETKKVINMTLEEYIKGVVAGEMPAEFEVEALKSQSVAARTYAISRMIQYKEGHPEHPNAPLCNTIHCQVWYSKDKLLELHSQEWYDKYWGKIEQAVKDTKGEILTYEGKIITEPLFHSSSGGMTEASEEVFSSAKPYLRPVESPYEGESPSIRDNFKISIDKFISKLKEKYPTINITKDNIEDKIDLIEKTSTGRISKIRIDNVVMSGRDLRTLFGFKSTNFTITVIPKDNEIIIQTIGNGHGVGMSQWGANGMAEKGSNYKEILKHYYTGVEILQVTKEMMK</sequence>
<dbReference type="GO" id="GO:0030288">
    <property type="term" value="C:outer membrane-bounded periplasmic space"/>
    <property type="evidence" value="ECO:0007669"/>
    <property type="project" value="TreeGrafter"/>
</dbReference>
<proteinExistence type="predicted"/>
<dbReference type="InterPro" id="IPR014225">
    <property type="entry name" value="Spore_II_D_firmicutes"/>
</dbReference>
<dbReference type="PANTHER" id="PTHR30032">
    <property type="entry name" value="N-ACETYLMURAMOYL-L-ALANINE AMIDASE-RELATED"/>
    <property type="match status" value="1"/>
</dbReference>
<dbReference type="EMBL" id="WSFT01000031">
    <property type="protein sequence ID" value="MBS4538317.1"/>
    <property type="molecule type" value="Genomic_DNA"/>
</dbReference>
<gene>
    <name evidence="2" type="primary">spoIID</name>
    <name evidence="2" type="ORF">GOQ27_07565</name>
</gene>
<feature type="domain" description="Sporulation stage II protein D amidase enhancer LytB N-terminal" evidence="1">
    <location>
        <begin position="60"/>
        <end position="168"/>
    </location>
</feature>
<protein>
    <submittedName>
        <fullName evidence="2">Stage II sporulation protein D</fullName>
    </submittedName>
</protein>
<dbReference type="NCBIfam" id="TIGR02669">
    <property type="entry name" value="SpoIID_LytB"/>
    <property type="match status" value="1"/>
</dbReference>
<dbReference type="AlphaFoldDB" id="A0A942UZA4"/>
<dbReference type="RefSeq" id="WP_203366243.1">
    <property type="nucleotide sequence ID" value="NZ_WSFT01000031.1"/>
</dbReference>
<comment type="caution">
    <text evidence="2">The sequence shown here is derived from an EMBL/GenBank/DDBJ whole genome shotgun (WGS) entry which is preliminary data.</text>
</comment>
<dbReference type="GO" id="GO:0030435">
    <property type="term" value="P:sporulation resulting in formation of a cellular spore"/>
    <property type="evidence" value="ECO:0007669"/>
    <property type="project" value="InterPro"/>
</dbReference>